<feature type="compositionally biased region" description="Basic and acidic residues" evidence="1">
    <location>
        <begin position="101"/>
        <end position="110"/>
    </location>
</feature>
<dbReference type="SUPFAM" id="SSF81383">
    <property type="entry name" value="F-box domain"/>
    <property type="match status" value="1"/>
</dbReference>
<dbReference type="VEuPathDB" id="FungiDB:FGRAMPH1_01G03847"/>
<dbReference type="InParanoid" id="I1RD86"/>
<dbReference type="AlphaFoldDB" id="I1RD86"/>
<organism evidence="4 6">
    <name type="scientific">Gibberella zeae (strain ATCC MYA-4620 / CBS 123657 / FGSC 9075 / NRRL 31084 / PH-1)</name>
    <name type="common">Wheat head blight fungus</name>
    <name type="synonym">Fusarium graminearum</name>
    <dbReference type="NCBI Taxonomy" id="229533"/>
    <lineage>
        <taxon>Eukaryota</taxon>
        <taxon>Fungi</taxon>
        <taxon>Dikarya</taxon>
        <taxon>Ascomycota</taxon>
        <taxon>Pezizomycotina</taxon>
        <taxon>Sordariomycetes</taxon>
        <taxon>Hypocreomycetidae</taxon>
        <taxon>Hypocreales</taxon>
        <taxon>Nectriaceae</taxon>
        <taxon>Fusarium</taxon>
    </lineage>
</organism>
<dbReference type="PROSITE" id="PS50181">
    <property type="entry name" value="FBOX"/>
    <property type="match status" value="1"/>
</dbReference>
<proteinExistence type="predicted"/>
<dbReference type="InterPro" id="IPR001810">
    <property type="entry name" value="F-box_dom"/>
</dbReference>
<evidence type="ECO:0000256" key="2">
    <source>
        <dbReference type="SAM" id="Phobius"/>
    </source>
</evidence>
<evidence type="ECO:0000313" key="4">
    <source>
        <dbReference type="EMBL" id="CEF73729.1"/>
    </source>
</evidence>
<accession>I1RD86</accession>
<feature type="compositionally biased region" description="Polar residues" evidence="1">
    <location>
        <begin position="87"/>
        <end position="96"/>
    </location>
</feature>
<reference evidence="5 6" key="1">
    <citation type="journal article" date="2007" name="Science">
        <title>The Fusarium graminearum genome reveals a link between localized polymorphism and pathogen specialization.</title>
        <authorList>
            <person name="Cuomo C.A."/>
            <person name="Gueldener U."/>
            <person name="Xu J.-R."/>
            <person name="Trail F."/>
            <person name="Turgeon B.G."/>
            <person name="Di Pietro A."/>
            <person name="Walton J.D."/>
            <person name="Ma L.-J."/>
            <person name="Baker S.E."/>
            <person name="Rep M."/>
            <person name="Adam G."/>
            <person name="Antoniw J."/>
            <person name="Baldwin T."/>
            <person name="Calvo S.E."/>
            <person name="Chang Y.-L."/>
            <person name="DeCaprio D."/>
            <person name="Gale L.R."/>
            <person name="Gnerre S."/>
            <person name="Goswami R.S."/>
            <person name="Hammond-Kosack K."/>
            <person name="Harris L.J."/>
            <person name="Hilburn K."/>
            <person name="Kennell J.C."/>
            <person name="Kroken S."/>
            <person name="Magnuson J.K."/>
            <person name="Mannhaupt G."/>
            <person name="Mauceli E.W."/>
            <person name="Mewes H.-W."/>
            <person name="Mitterbauer R."/>
            <person name="Muehlbauer G."/>
            <person name="Muensterkoetter M."/>
            <person name="Nelson D."/>
            <person name="O'Donnell K."/>
            <person name="Ouellet T."/>
            <person name="Qi W."/>
            <person name="Quesneville H."/>
            <person name="Roncero M.I.G."/>
            <person name="Seong K.-Y."/>
            <person name="Tetko I.V."/>
            <person name="Urban M."/>
            <person name="Waalwijk C."/>
            <person name="Ward T.J."/>
            <person name="Yao J."/>
            <person name="Birren B.W."/>
            <person name="Kistler H.C."/>
        </authorList>
    </citation>
    <scope>NUCLEOTIDE SEQUENCE [LARGE SCALE GENOMIC DNA]</scope>
    <source>
        <strain evidence="6">ATCC MYA-4620 / CBS 123657 / FGSC 9075 / NRRL 31084 / PH-1</strain>
        <strain evidence="5">PH-1 / ATCC MYA-4620 / FGSC 9075 / NRRL 31084</strain>
    </source>
</reference>
<reference evidence="5" key="5">
    <citation type="submission" date="2017-01" db="UniProtKB">
        <authorList>
            <consortium name="EnsemblFungi"/>
        </authorList>
    </citation>
    <scope>IDENTIFICATION</scope>
    <source>
        <strain evidence="5">PH-1 / ATCC MYA-4620 / FGSC 9075 / NRRL 31084</strain>
    </source>
</reference>
<feature type="transmembrane region" description="Helical" evidence="2">
    <location>
        <begin position="261"/>
        <end position="286"/>
    </location>
</feature>
<keyword evidence="6" id="KW-1185">Reference proteome</keyword>
<dbReference type="KEGG" id="fgr:FGSG_01578"/>
<feature type="region of interest" description="Disordered" evidence="1">
    <location>
        <begin position="87"/>
        <end position="116"/>
    </location>
</feature>
<evidence type="ECO:0000313" key="5">
    <source>
        <dbReference type="EnsemblFungi" id="CEF73729"/>
    </source>
</evidence>
<dbReference type="EMBL" id="HG970332">
    <property type="protein sequence ID" value="CEF73729.1"/>
    <property type="molecule type" value="Genomic_DNA"/>
</dbReference>
<name>I1RD86_GIBZE</name>
<dbReference type="RefSeq" id="XP_011317394.1">
    <property type="nucleotide sequence ID" value="XM_011319092.1"/>
</dbReference>
<reference key="3">
    <citation type="submission" date="2014-02" db="EMBL/GenBank/DDBJ databases">
        <title>A revised Fusarium graminearum genomic reference sequence using whole shotgun re-sequencing.</title>
        <authorList>
            <person name="King R."/>
            <person name="Urban M."/>
            <person name="Hassani-Pak K."/>
            <person name="Hammond-Kosack K."/>
        </authorList>
    </citation>
    <scope>NUCLEOTIDE SEQUENCE</scope>
    <source>
        <strain>PH-1</strain>
    </source>
</reference>
<reference evidence="5 6" key="2">
    <citation type="journal article" date="2010" name="Nature">
        <title>Comparative genomics reveals mobile pathogenicity chromosomes in Fusarium.</title>
        <authorList>
            <person name="Ma L.J."/>
            <person name="van der Does H.C."/>
            <person name="Borkovich K.A."/>
            <person name="Coleman J.J."/>
            <person name="Daboussi M.J."/>
            <person name="Di Pietro A."/>
            <person name="Dufresne M."/>
            <person name="Freitag M."/>
            <person name="Grabherr M."/>
            <person name="Henrissat B."/>
            <person name="Houterman P.M."/>
            <person name="Kang S."/>
            <person name="Shim W.B."/>
            <person name="Woloshuk C."/>
            <person name="Xie X."/>
            <person name="Xu J.R."/>
            <person name="Antoniw J."/>
            <person name="Baker S.E."/>
            <person name="Bluhm B.H."/>
            <person name="Breakspear A."/>
            <person name="Brown D.W."/>
            <person name="Butchko R.A."/>
            <person name="Chapman S."/>
            <person name="Coulson R."/>
            <person name="Coutinho P.M."/>
            <person name="Danchin E.G."/>
            <person name="Diener A."/>
            <person name="Gale L.R."/>
            <person name="Gardiner D.M."/>
            <person name="Goff S."/>
            <person name="Hammond-Kosack K.E."/>
            <person name="Hilburn K."/>
            <person name="Hua-Van A."/>
            <person name="Jonkers W."/>
            <person name="Kazan K."/>
            <person name="Kodira C.D."/>
            <person name="Koehrsen M."/>
            <person name="Kumar L."/>
            <person name="Lee Y.H."/>
            <person name="Li L."/>
            <person name="Manners J.M."/>
            <person name="Miranda-Saavedra D."/>
            <person name="Mukherjee M."/>
            <person name="Park G."/>
            <person name="Park J."/>
            <person name="Park S.Y."/>
            <person name="Proctor R.H."/>
            <person name="Regev A."/>
            <person name="Ruiz-Roldan M.C."/>
            <person name="Sain D."/>
            <person name="Sakthikumar S."/>
            <person name="Sykes S."/>
            <person name="Schwartz D.C."/>
            <person name="Turgeon B.G."/>
            <person name="Wapinski I."/>
            <person name="Yoder O."/>
            <person name="Young S."/>
            <person name="Zeng Q."/>
            <person name="Zhou S."/>
            <person name="Galagan J."/>
            <person name="Cuomo C.A."/>
            <person name="Kistler H.C."/>
            <person name="Rep M."/>
        </authorList>
    </citation>
    <scope>GENOME REANNOTATION</scope>
    <source>
        <strain evidence="6">ATCC MYA-4620 / CBS 123657 / FGSC 9075 / NRRL 31084 / PH-1</strain>
        <strain evidence="5">PH-1 / ATCC MYA-4620 / FGSC 9075 / NRRL 31084</strain>
    </source>
</reference>
<keyword evidence="2" id="KW-1133">Transmembrane helix</keyword>
<dbReference type="OrthoDB" id="4759647at2759"/>
<evidence type="ECO:0000256" key="1">
    <source>
        <dbReference type="SAM" id="MobiDB-lite"/>
    </source>
</evidence>
<protein>
    <submittedName>
        <fullName evidence="4">Chromosome 1, complete genome</fullName>
    </submittedName>
</protein>
<dbReference type="HOGENOM" id="CLU_063265_0_0_1"/>
<evidence type="ECO:0000313" key="6">
    <source>
        <dbReference type="Proteomes" id="UP000070720"/>
    </source>
</evidence>
<dbReference type="Pfam" id="PF00646">
    <property type="entry name" value="F-box"/>
    <property type="match status" value="1"/>
</dbReference>
<dbReference type="Proteomes" id="UP000070720">
    <property type="component" value="Chromosome 1"/>
</dbReference>
<dbReference type="InterPro" id="IPR036047">
    <property type="entry name" value="F-box-like_dom_sf"/>
</dbReference>
<sequence length="372" mass="42492">MSIFEQDDKTCRAIADACAGSTNRPSNQPVELRFSRTTGNQHTCGFPWSSNWRIPSLVKVAEDILLQLCCEVWTFDDDYTQSYPASQDIAKNTGKQKTSRTLRETPRSDSRVTSPNMNNSLLRLPAELQIMILQHLTFGQVEALRRTCRSLRYNVSKPVIRFIFPSLKFELLSTCYRCLAHDPERDTLIKADESDARYPLANECIDCVASRGGFSIGRTYTLASRSTVCVCRYCGFPVTSDAAWKEYEFHRKCYRRYRMILLYYFLSGFAQGTITIVASALCWRYYKGRTMIITPTIRRCSLLAQTYMASLSTETVEVSPYAQQSGYFCDILDVPAEHRAEVSGEMVQEKVTASIKTDMRMNQRKRQIECGS</sequence>
<feature type="domain" description="F-box" evidence="3">
    <location>
        <begin position="118"/>
        <end position="167"/>
    </location>
</feature>
<dbReference type="EnsemblFungi" id="CEF73729">
    <property type="protein sequence ID" value="CEF73729"/>
    <property type="gene ID" value="FGRRES_01578"/>
</dbReference>
<gene>
    <name evidence="5" type="primary">FG01578.1</name>
    <name evidence="4" type="ORF">FGRAMPH1_01T03847</name>
</gene>
<dbReference type="eggNOG" id="ENOG502RS6M">
    <property type="taxonomic scope" value="Eukaryota"/>
</dbReference>
<keyword evidence="2" id="KW-0472">Membrane</keyword>
<keyword evidence="2" id="KW-0812">Transmembrane</keyword>
<evidence type="ECO:0000259" key="3">
    <source>
        <dbReference type="PROSITE" id="PS50181"/>
    </source>
</evidence>
<reference evidence="4 6" key="4">
    <citation type="journal article" date="2015" name="BMC Genomics">
        <title>The completed genome sequence of the pathogenic ascomycete fungus Fusarium graminearum.</title>
        <authorList>
            <person name="King R."/>
            <person name="Urban M."/>
            <person name="Hammond-Kosack M.C."/>
            <person name="Hassani-Pak K."/>
            <person name="Hammond-Kosack K.E."/>
        </authorList>
    </citation>
    <scope>NUCLEOTIDE SEQUENCE [LARGE SCALE GENOMIC DNA]</scope>
    <source>
        <strain evidence="6">ATCC MYA-4620 / CBS 123657 / FGSC 9075 / NRRL 31084 / PH-1</strain>
        <strain evidence="4">PH-1</strain>
    </source>
</reference>